<sequence length="518" mass="58196">MTDYSFMKSCVCYSRELISMFGLINHSKNRTNNFKQSEGVMFCLREQPVNSEVASQENNTMNLHGHKILKSNSLFVCGSSSNLGYFSGCDLKEQEHGSDDAEQSKDDLLTPVQYPKNHVFRTNCEIVSVACGASHTVFLTDDGRLFACGGNEYRQCGFEKRSNVLCELDEIDYFAINNIRVVDIVSKGFHTLFATDDGKVYSCGRNNWGQLGIKTKSRYEQNIQLVCSDDGFENKKVVKMSSGYGHSAFLTEEGKVYSTGANEFGQLGLGHYEHEDQPRLMNFGDQSEPIISEVYSGYAFTMLLSNEGQVYAVGSNSGGQLAIGIDVKKIHTPTMVVISALTNKVVTHVSCGQFHTVFVTSDNEVYMSGRSVTTEDNLAPRVFAPERIKSFYNQNGKHFEHIPPISFASCGRRYTTFMTPDHDVYVMGRNLNGQLGYGGLNNCPEPRLIHFEQLKSVNKHTHSVQVACGANFCAYYTLLKKKFHLISHHFCRMDVILRRMELDKECYSDIMITTQNVQ</sequence>
<dbReference type="InterPro" id="IPR058923">
    <property type="entry name" value="RCC1-like_dom"/>
</dbReference>
<dbReference type="PANTHER" id="PTHR22870:SF408">
    <property type="entry name" value="OS09G0560450 PROTEIN"/>
    <property type="match status" value="1"/>
</dbReference>
<organism evidence="4 5">
    <name type="scientific">Acrasis kona</name>
    <dbReference type="NCBI Taxonomy" id="1008807"/>
    <lineage>
        <taxon>Eukaryota</taxon>
        <taxon>Discoba</taxon>
        <taxon>Heterolobosea</taxon>
        <taxon>Tetramitia</taxon>
        <taxon>Eutetramitia</taxon>
        <taxon>Acrasidae</taxon>
        <taxon>Acrasis</taxon>
    </lineage>
</organism>
<dbReference type="PROSITE" id="PS00626">
    <property type="entry name" value="RCC1_2"/>
    <property type="match status" value="3"/>
</dbReference>
<gene>
    <name evidence="4" type="ORF">AKO1_002361</name>
</gene>
<feature type="repeat" description="RCC1" evidence="2">
    <location>
        <begin position="308"/>
        <end position="362"/>
    </location>
</feature>
<evidence type="ECO:0000259" key="3">
    <source>
        <dbReference type="Pfam" id="PF25390"/>
    </source>
</evidence>
<evidence type="ECO:0000313" key="5">
    <source>
        <dbReference type="Proteomes" id="UP001431209"/>
    </source>
</evidence>
<proteinExistence type="predicted"/>
<dbReference type="InterPro" id="IPR051210">
    <property type="entry name" value="Ub_ligase/GEF_domain"/>
</dbReference>
<feature type="domain" description="RCC1-like" evidence="3">
    <location>
        <begin position="74"/>
        <end position="474"/>
    </location>
</feature>
<feature type="repeat" description="RCC1" evidence="2">
    <location>
        <begin position="198"/>
        <end position="253"/>
    </location>
</feature>
<dbReference type="PANTHER" id="PTHR22870">
    <property type="entry name" value="REGULATOR OF CHROMOSOME CONDENSATION"/>
    <property type="match status" value="1"/>
</dbReference>
<dbReference type="EMBL" id="JAOPGA020001782">
    <property type="protein sequence ID" value="KAL0491307.1"/>
    <property type="molecule type" value="Genomic_DNA"/>
</dbReference>
<evidence type="ECO:0000256" key="1">
    <source>
        <dbReference type="ARBA" id="ARBA00022737"/>
    </source>
</evidence>
<protein>
    <submittedName>
        <fullName evidence="4">E3 ubiquitin-protein ligase HERC</fullName>
    </submittedName>
</protein>
<name>A0AAW2ZQ81_9EUKA</name>
<dbReference type="PRINTS" id="PR00633">
    <property type="entry name" value="RCCNDNSATION"/>
</dbReference>
<comment type="caution">
    <text evidence="4">The sequence shown here is derived from an EMBL/GenBank/DDBJ whole genome shotgun (WGS) entry which is preliminary data.</text>
</comment>
<keyword evidence="1" id="KW-0677">Repeat</keyword>
<evidence type="ECO:0000313" key="4">
    <source>
        <dbReference type="EMBL" id="KAL0491307.1"/>
    </source>
</evidence>
<dbReference type="AlphaFoldDB" id="A0AAW2ZQ81"/>
<feature type="repeat" description="RCC1" evidence="2">
    <location>
        <begin position="254"/>
        <end position="307"/>
    </location>
</feature>
<dbReference type="InterPro" id="IPR000408">
    <property type="entry name" value="Reg_chr_condens"/>
</dbReference>
<dbReference type="Proteomes" id="UP001431209">
    <property type="component" value="Unassembled WGS sequence"/>
</dbReference>
<evidence type="ECO:0000256" key="2">
    <source>
        <dbReference type="PROSITE-ProRule" id="PRU00235"/>
    </source>
</evidence>
<dbReference type="SUPFAM" id="SSF50985">
    <property type="entry name" value="RCC1/BLIP-II"/>
    <property type="match status" value="1"/>
</dbReference>
<feature type="repeat" description="RCC1" evidence="2">
    <location>
        <begin position="72"/>
        <end position="142"/>
    </location>
</feature>
<dbReference type="InterPro" id="IPR009091">
    <property type="entry name" value="RCC1/BLIP-II"/>
</dbReference>
<accession>A0AAW2ZQ81</accession>
<dbReference type="Gene3D" id="2.130.10.30">
    <property type="entry name" value="Regulator of chromosome condensation 1/beta-lactamase-inhibitor protein II"/>
    <property type="match status" value="2"/>
</dbReference>
<keyword evidence="5" id="KW-1185">Reference proteome</keyword>
<dbReference type="Pfam" id="PF25390">
    <property type="entry name" value="WD40_RLD"/>
    <property type="match status" value="1"/>
</dbReference>
<dbReference type="PROSITE" id="PS50012">
    <property type="entry name" value="RCC1_3"/>
    <property type="match status" value="4"/>
</dbReference>
<reference evidence="4 5" key="1">
    <citation type="submission" date="2024-03" db="EMBL/GenBank/DDBJ databases">
        <title>The Acrasis kona genome and developmental transcriptomes reveal deep origins of eukaryotic multicellular pathways.</title>
        <authorList>
            <person name="Sheikh S."/>
            <person name="Fu C.-J."/>
            <person name="Brown M.W."/>
            <person name="Baldauf S.L."/>
        </authorList>
    </citation>
    <scope>NUCLEOTIDE SEQUENCE [LARGE SCALE GENOMIC DNA]</scope>
    <source>
        <strain evidence="4 5">ATCC MYA-3509</strain>
    </source>
</reference>